<keyword evidence="1" id="KW-0812">Transmembrane</keyword>
<evidence type="ECO:0000256" key="1">
    <source>
        <dbReference type="SAM" id="Phobius"/>
    </source>
</evidence>
<dbReference type="Proteomes" id="UP000037035">
    <property type="component" value="Unassembled WGS sequence"/>
</dbReference>
<proteinExistence type="predicted"/>
<gene>
    <name evidence="2" type="ORF">VP01_3977g2</name>
</gene>
<evidence type="ECO:0000313" key="3">
    <source>
        <dbReference type="Proteomes" id="UP000037035"/>
    </source>
</evidence>
<sequence length="481" mass="55382">MQGHFSASMSACKGSLSRIYHERAGCRVLNARVMVRAVSGRLHLNHITIPNMLTIVLNIYQSLTNSCIHTVYLLYYTILRGAQGSYSSHCHCHVESRNPNLYFRASLNKEKQIFISGNLALSPPHHSPRIEVSSGDWILHNGGLDEDVADNFTRAQVYRTVYVNMVNFSVGRVIFSLLVLFFMMVKIKIFTMHRSPLKQLGMLQCDNRIHIQGWITTGVRQEEGIIVIKVEVAMILMWEASTPYALRDSPRKRFKLNTPQGKPQTREKRGGIIFVKNCSACVNRDMLPPQKILSPLSHIHIKLYQHSLLSAKTLSQIPLPPMCLILHCHPVTKNLIYYLAEASFTPLKNYYKVSCVDVLNKLNGETHHLVENLVVLSHKHYTPTTRRWIYCDEERVARNNLNLEYFIVEAEKYCKGQFIHIVLTGRCRCRNLICFYFSFAQDVFEERSSSTSNKKEVRLINLMRDRAPFQEVQKDLKSILQ</sequence>
<comment type="caution">
    <text evidence="2">The sequence shown here is derived from an EMBL/GenBank/DDBJ whole genome shotgun (WGS) entry which is preliminary data.</text>
</comment>
<dbReference type="AlphaFoldDB" id="A0A0L6US70"/>
<keyword evidence="1" id="KW-1133">Transmembrane helix</keyword>
<keyword evidence="1" id="KW-0472">Membrane</keyword>
<evidence type="ECO:0000313" key="2">
    <source>
        <dbReference type="EMBL" id="KNZ51383.1"/>
    </source>
</evidence>
<reference evidence="2 3" key="1">
    <citation type="submission" date="2015-08" db="EMBL/GenBank/DDBJ databases">
        <title>Next Generation Sequencing and Analysis of the Genome of Puccinia sorghi L Schw, the Causal Agent of Maize Common Rust.</title>
        <authorList>
            <person name="Rochi L."/>
            <person name="Burguener G."/>
            <person name="Darino M."/>
            <person name="Turjanski A."/>
            <person name="Kreff E."/>
            <person name="Dieguez M.J."/>
            <person name="Sacco F."/>
        </authorList>
    </citation>
    <scope>NUCLEOTIDE SEQUENCE [LARGE SCALE GENOMIC DNA]</scope>
    <source>
        <strain evidence="2 3">RO10H11247</strain>
    </source>
</reference>
<protein>
    <submittedName>
        <fullName evidence="2">Uncharacterized protein</fullName>
    </submittedName>
</protein>
<accession>A0A0L6US70</accession>
<feature type="transmembrane region" description="Helical" evidence="1">
    <location>
        <begin position="161"/>
        <end position="185"/>
    </location>
</feature>
<dbReference type="EMBL" id="LAVV01009031">
    <property type="protein sequence ID" value="KNZ51383.1"/>
    <property type="molecule type" value="Genomic_DNA"/>
</dbReference>
<name>A0A0L6US70_9BASI</name>
<dbReference type="VEuPathDB" id="FungiDB:VP01_3977g2"/>
<keyword evidence="3" id="KW-1185">Reference proteome</keyword>
<organism evidence="2 3">
    <name type="scientific">Puccinia sorghi</name>
    <dbReference type="NCBI Taxonomy" id="27349"/>
    <lineage>
        <taxon>Eukaryota</taxon>
        <taxon>Fungi</taxon>
        <taxon>Dikarya</taxon>
        <taxon>Basidiomycota</taxon>
        <taxon>Pucciniomycotina</taxon>
        <taxon>Pucciniomycetes</taxon>
        <taxon>Pucciniales</taxon>
        <taxon>Pucciniaceae</taxon>
        <taxon>Puccinia</taxon>
    </lineage>
</organism>